<accession>A0ABV7UND8</accession>
<evidence type="ECO:0000259" key="8">
    <source>
        <dbReference type="PROSITE" id="PS50110"/>
    </source>
</evidence>
<dbReference type="SUPFAM" id="SSF52172">
    <property type="entry name" value="CheY-like"/>
    <property type="match status" value="1"/>
</dbReference>
<dbReference type="InterPro" id="IPR039420">
    <property type="entry name" value="WalR-like"/>
</dbReference>
<dbReference type="Gene3D" id="6.10.250.690">
    <property type="match status" value="1"/>
</dbReference>
<protein>
    <submittedName>
        <fullName evidence="10">Response regulator</fullName>
    </submittedName>
</protein>
<evidence type="ECO:0000256" key="2">
    <source>
        <dbReference type="ARBA" id="ARBA00023012"/>
    </source>
</evidence>
<feature type="domain" description="Response regulatory" evidence="8">
    <location>
        <begin position="10"/>
        <end position="123"/>
    </location>
</feature>
<dbReference type="PROSITE" id="PS51755">
    <property type="entry name" value="OMPR_PHOB"/>
    <property type="match status" value="1"/>
</dbReference>
<feature type="modified residue" description="4-aspartylphosphate" evidence="6">
    <location>
        <position position="59"/>
    </location>
</feature>
<evidence type="ECO:0000256" key="5">
    <source>
        <dbReference type="ARBA" id="ARBA00023163"/>
    </source>
</evidence>
<evidence type="ECO:0000313" key="11">
    <source>
        <dbReference type="Proteomes" id="UP001595704"/>
    </source>
</evidence>
<dbReference type="PANTHER" id="PTHR48111:SF4">
    <property type="entry name" value="DNA-BINDING DUAL TRANSCRIPTIONAL REGULATOR OMPR"/>
    <property type="match status" value="1"/>
</dbReference>
<evidence type="ECO:0000256" key="1">
    <source>
        <dbReference type="ARBA" id="ARBA00022553"/>
    </source>
</evidence>
<evidence type="ECO:0000256" key="4">
    <source>
        <dbReference type="ARBA" id="ARBA00023125"/>
    </source>
</evidence>
<dbReference type="RefSeq" id="WP_191319889.1">
    <property type="nucleotide sequence ID" value="NZ_BNCG01000011.1"/>
</dbReference>
<evidence type="ECO:0000259" key="9">
    <source>
        <dbReference type="PROSITE" id="PS51755"/>
    </source>
</evidence>
<dbReference type="SUPFAM" id="SSF46894">
    <property type="entry name" value="C-terminal effector domain of the bipartite response regulators"/>
    <property type="match status" value="1"/>
</dbReference>
<dbReference type="CDD" id="cd00383">
    <property type="entry name" value="trans_reg_C"/>
    <property type="match status" value="1"/>
</dbReference>
<feature type="domain" description="OmpR/PhoB-type" evidence="9">
    <location>
        <begin position="136"/>
        <end position="236"/>
    </location>
</feature>
<keyword evidence="3" id="KW-0805">Transcription regulation</keyword>
<feature type="DNA-binding region" description="OmpR/PhoB-type" evidence="7">
    <location>
        <begin position="136"/>
        <end position="236"/>
    </location>
</feature>
<dbReference type="InterPro" id="IPR011006">
    <property type="entry name" value="CheY-like_superfamily"/>
</dbReference>
<organism evidence="10 11">
    <name type="scientific">Camelimonas fluminis</name>
    <dbReference type="NCBI Taxonomy" id="1576911"/>
    <lineage>
        <taxon>Bacteria</taxon>
        <taxon>Pseudomonadati</taxon>
        <taxon>Pseudomonadota</taxon>
        <taxon>Alphaproteobacteria</taxon>
        <taxon>Hyphomicrobiales</taxon>
        <taxon>Chelatococcaceae</taxon>
        <taxon>Camelimonas</taxon>
    </lineage>
</organism>
<dbReference type="InterPro" id="IPR001789">
    <property type="entry name" value="Sig_transdc_resp-reg_receiver"/>
</dbReference>
<keyword evidence="11" id="KW-1185">Reference proteome</keyword>
<evidence type="ECO:0000256" key="3">
    <source>
        <dbReference type="ARBA" id="ARBA00023015"/>
    </source>
</evidence>
<name>A0ABV7UND8_9HYPH</name>
<dbReference type="Gene3D" id="1.10.10.10">
    <property type="entry name" value="Winged helix-like DNA-binding domain superfamily/Winged helix DNA-binding domain"/>
    <property type="match status" value="1"/>
</dbReference>
<dbReference type="Pfam" id="PF00072">
    <property type="entry name" value="Response_reg"/>
    <property type="match status" value="1"/>
</dbReference>
<evidence type="ECO:0000313" key="10">
    <source>
        <dbReference type="EMBL" id="MFC3640071.1"/>
    </source>
</evidence>
<dbReference type="InterPro" id="IPR016032">
    <property type="entry name" value="Sig_transdc_resp-reg_C-effctor"/>
</dbReference>
<dbReference type="EMBL" id="JBHRYC010000113">
    <property type="protein sequence ID" value="MFC3640071.1"/>
    <property type="molecule type" value="Genomic_DNA"/>
</dbReference>
<dbReference type="SMART" id="SM00448">
    <property type="entry name" value="REC"/>
    <property type="match status" value="1"/>
</dbReference>
<keyword evidence="1 6" id="KW-0597">Phosphoprotein</keyword>
<dbReference type="PANTHER" id="PTHR48111">
    <property type="entry name" value="REGULATOR OF RPOS"/>
    <property type="match status" value="1"/>
</dbReference>
<keyword evidence="2" id="KW-0902">Two-component regulatory system</keyword>
<reference evidence="11" key="1">
    <citation type="journal article" date="2019" name="Int. J. Syst. Evol. Microbiol.">
        <title>The Global Catalogue of Microorganisms (GCM) 10K type strain sequencing project: providing services to taxonomists for standard genome sequencing and annotation.</title>
        <authorList>
            <consortium name="The Broad Institute Genomics Platform"/>
            <consortium name="The Broad Institute Genome Sequencing Center for Infectious Disease"/>
            <person name="Wu L."/>
            <person name="Ma J."/>
        </authorList>
    </citation>
    <scope>NUCLEOTIDE SEQUENCE [LARGE SCALE GENOMIC DNA]</scope>
    <source>
        <strain evidence="11">KCTC 42282</strain>
    </source>
</reference>
<evidence type="ECO:0000256" key="6">
    <source>
        <dbReference type="PROSITE-ProRule" id="PRU00169"/>
    </source>
</evidence>
<keyword evidence="5" id="KW-0804">Transcription</keyword>
<sequence length="241" mass="27037">MHVSPHVLPHILIVEDDREISALVARYLAQNDMRCAAAADGRQMDRLLRAGRIDLIVLDLNLPGEDGLAICRRLRQSSAVPIIMLTARNEDVDRIIGLEMGADDYLAKPFNPRELLARIRAVLRRRDNPHAAAEEVRAFTFLGWTLDAAARKLSNPEGVRIAVTGAEFELLRALCEHAGRVLSRDALLDLTQGRAAAPFERSVDVLISRLRQKIERDPRDPDIIRTIRSSGYLFTPAVERR</sequence>
<dbReference type="PROSITE" id="PS50110">
    <property type="entry name" value="RESPONSE_REGULATORY"/>
    <property type="match status" value="1"/>
</dbReference>
<dbReference type="Proteomes" id="UP001595704">
    <property type="component" value="Unassembled WGS sequence"/>
</dbReference>
<comment type="caution">
    <text evidence="10">The sequence shown here is derived from an EMBL/GenBank/DDBJ whole genome shotgun (WGS) entry which is preliminary data.</text>
</comment>
<gene>
    <name evidence="10" type="ORF">ACFONL_22280</name>
</gene>
<dbReference type="SMART" id="SM00862">
    <property type="entry name" value="Trans_reg_C"/>
    <property type="match status" value="1"/>
</dbReference>
<dbReference type="InterPro" id="IPR036388">
    <property type="entry name" value="WH-like_DNA-bd_sf"/>
</dbReference>
<dbReference type="Gene3D" id="3.40.50.2300">
    <property type="match status" value="1"/>
</dbReference>
<dbReference type="InterPro" id="IPR001867">
    <property type="entry name" value="OmpR/PhoB-type_DNA-bd"/>
</dbReference>
<dbReference type="Pfam" id="PF00486">
    <property type="entry name" value="Trans_reg_C"/>
    <property type="match status" value="1"/>
</dbReference>
<keyword evidence="4 7" id="KW-0238">DNA-binding</keyword>
<proteinExistence type="predicted"/>
<evidence type="ECO:0000256" key="7">
    <source>
        <dbReference type="PROSITE-ProRule" id="PRU01091"/>
    </source>
</evidence>